<keyword evidence="3" id="KW-1185">Reference proteome</keyword>
<dbReference type="EMBL" id="AGBF01000026">
    <property type="protein sequence ID" value="EGX59708.1"/>
    <property type="molecule type" value="Genomic_DNA"/>
</dbReference>
<evidence type="ECO:0000313" key="2">
    <source>
        <dbReference type="EMBL" id="EGX59708.1"/>
    </source>
</evidence>
<gene>
    <name evidence="2" type="ORF">SZN_11588</name>
</gene>
<dbReference type="PATRIC" id="fig|700597.3.peg.2268"/>
<name>G2G9Z7_9ACTN</name>
<proteinExistence type="predicted"/>
<sequence>MDRTALARRSATALAAHAPHVTGAVALAALALLVLPFDGPMAKFIIGFLSGIVGGRLGPRVAAHLSSSKS</sequence>
<dbReference type="Proteomes" id="UP000004217">
    <property type="component" value="Unassembled WGS sequence"/>
</dbReference>
<dbReference type="AlphaFoldDB" id="G2G9Z7"/>
<reference evidence="2 3" key="1">
    <citation type="submission" date="2011-08" db="EMBL/GenBank/DDBJ databases">
        <authorList>
            <person name="Lin Y."/>
            <person name="Hao X."/>
            <person name="Johnstone L."/>
            <person name="Miller S.J."/>
            <person name="Wei G."/>
            <person name="Rensing C."/>
        </authorList>
    </citation>
    <scope>NUCLEOTIDE SEQUENCE [LARGE SCALE GENOMIC DNA]</scope>
    <source>
        <strain evidence="2 3">K42</strain>
    </source>
</reference>
<comment type="caution">
    <text evidence="2">The sequence shown here is derived from an EMBL/GenBank/DDBJ whole genome shotgun (WGS) entry which is preliminary data.</text>
</comment>
<evidence type="ECO:0000313" key="3">
    <source>
        <dbReference type="Proteomes" id="UP000004217"/>
    </source>
</evidence>
<evidence type="ECO:0000256" key="1">
    <source>
        <dbReference type="SAM" id="Phobius"/>
    </source>
</evidence>
<organism evidence="2 3">
    <name type="scientific">Streptomyces zinciresistens K42</name>
    <dbReference type="NCBI Taxonomy" id="700597"/>
    <lineage>
        <taxon>Bacteria</taxon>
        <taxon>Bacillati</taxon>
        <taxon>Actinomycetota</taxon>
        <taxon>Actinomycetes</taxon>
        <taxon>Kitasatosporales</taxon>
        <taxon>Streptomycetaceae</taxon>
        <taxon>Streptomyces</taxon>
    </lineage>
</organism>
<keyword evidence="1" id="KW-0472">Membrane</keyword>
<accession>G2G9Z7</accession>
<dbReference type="OrthoDB" id="9939473at2"/>
<keyword evidence="1" id="KW-1133">Transmembrane helix</keyword>
<keyword evidence="1" id="KW-0812">Transmembrane</keyword>
<feature type="transmembrane region" description="Helical" evidence="1">
    <location>
        <begin position="12"/>
        <end position="35"/>
    </location>
</feature>
<dbReference type="RefSeq" id="WP_007494464.1">
    <property type="nucleotide sequence ID" value="NZ_AGBF01000026.1"/>
</dbReference>
<protein>
    <submittedName>
        <fullName evidence="2">Uncharacterized protein</fullName>
    </submittedName>
</protein>